<dbReference type="Proteomes" id="UP000004994">
    <property type="component" value="Chromosome 6"/>
</dbReference>
<protein>
    <submittedName>
        <fullName evidence="1">Uncharacterized protein</fullName>
    </submittedName>
</protein>
<reference evidence="1" key="2">
    <citation type="submission" date="2015-06" db="UniProtKB">
        <authorList>
            <consortium name="EnsemblPlants"/>
        </authorList>
    </citation>
    <scope>IDENTIFICATION</scope>
    <source>
        <strain evidence="1">cv. Heinz 1706</strain>
    </source>
</reference>
<dbReference type="PaxDb" id="4081-Solyc06g042930.1.1"/>
<accession>K4C547</accession>
<dbReference type="PhylomeDB" id="K4C547"/>
<dbReference type="Gramene" id="Solyc06g042930.1.1">
    <property type="protein sequence ID" value="Solyc06g042930.1.1"/>
    <property type="gene ID" value="Solyc06g042930.1"/>
</dbReference>
<dbReference type="HOGENOM" id="CLU_143140_0_0_1"/>
<evidence type="ECO:0000313" key="1">
    <source>
        <dbReference type="EnsemblPlants" id="Solyc06g042930.1.1"/>
    </source>
</evidence>
<evidence type="ECO:0000313" key="2">
    <source>
        <dbReference type="Proteomes" id="UP000004994"/>
    </source>
</evidence>
<dbReference type="InParanoid" id="K4C547"/>
<dbReference type="EnsemblPlants" id="Solyc06g042930.1.1">
    <property type="protein sequence ID" value="Solyc06g042930.1.1"/>
    <property type="gene ID" value="Solyc06g042930.1"/>
</dbReference>
<keyword evidence="2" id="KW-1185">Reference proteome</keyword>
<organism evidence="1">
    <name type="scientific">Solanum lycopersicum</name>
    <name type="common">Tomato</name>
    <name type="synonym">Lycopersicon esculentum</name>
    <dbReference type="NCBI Taxonomy" id="4081"/>
    <lineage>
        <taxon>Eukaryota</taxon>
        <taxon>Viridiplantae</taxon>
        <taxon>Streptophyta</taxon>
        <taxon>Embryophyta</taxon>
        <taxon>Tracheophyta</taxon>
        <taxon>Spermatophyta</taxon>
        <taxon>Magnoliopsida</taxon>
        <taxon>eudicotyledons</taxon>
        <taxon>Gunneridae</taxon>
        <taxon>Pentapetalae</taxon>
        <taxon>asterids</taxon>
        <taxon>lamiids</taxon>
        <taxon>Solanales</taxon>
        <taxon>Solanaceae</taxon>
        <taxon>Solanoideae</taxon>
        <taxon>Solaneae</taxon>
        <taxon>Solanum</taxon>
        <taxon>Solanum subgen. Lycopersicon</taxon>
    </lineage>
</organism>
<name>K4C547_SOLLC</name>
<dbReference type="AlphaFoldDB" id="K4C547"/>
<sequence length="151" mass="16747">MAQPTDSHPFSVAGLQASGLSGWMLVKKYDEGTIKDLCIGAEKGDVQDQNLVLQNSIQRFAVLDDYSSPNQQSCNSADRVEFEEKLIVDTNESNDAEFAQKINKIKEKGVVAENSSMRQGDKHTLDKLHEAIQTPKSDVQLENLAFDGQKF</sequence>
<proteinExistence type="predicted"/>
<reference evidence="1" key="1">
    <citation type="journal article" date="2012" name="Nature">
        <title>The tomato genome sequence provides insights into fleshy fruit evolution.</title>
        <authorList>
            <consortium name="Tomato Genome Consortium"/>
        </authorList>
    </citation>
    <scope>NUCLEOTIDE SEQUENCE [LARGE SCALE GENOMIC DNA]</scope>
    <source>
        <strain evidence="1">cv. Heinz 1706</strain>
    </source>
</reference>